<evidence type="ECO:0000313" key="4">
    <source>
        <dbReference type="Proteomes" id="UP000199501"/>
    </source>
</evidence>
<dbReference type="InterPro" id="IPR004401">
    <property type="entry name" value="YbaB/EbfC"/>
</dbReference>
<dbReference type="SUPFAM" id="SSF82607">
    <property type="entry name" value="YbaB-like"/>
    <property type="match status" value="1"/>
</dbReference>
<organism evidence="3 4">
    <name type="scientific">Actinokineospora iranica</name>
    <dbReference type="NCBI Taxonomy" id="1271860"/>
    <lineage>
        <taxon>Bacteria</taxon>
        <taxon>Bacillati</taxon>
        <taxon>Actinomycetota</taxon>
        <taxon>Actinomycetes</taxon>
        <taxon>Pseudonocardiales</taxon>
        <taxon>Pseudonocardiaceae</taxon>
        <taxon>Actinokineospora</taxon>
    </lineage>
</organism>
<keyword evidence="4" id="KW-1185">Reference proteome</keyword>
<dbReference type="Proteomes" id="UP000199501">
    <property type="component" value="Unassembled WGS sequence"/>
</dbReference>
<reference evidence="4" key="1">
    <citation type="submission" date="2016-10" db="EMBL/GenBank/DDBJ databases">
        <authorList>
            <person name="Varghese N."/>
            <person name="Submissions S."/>
        </authorList>
    </citation>
    <scope>NUCLEOTIDE SEQUENCE [LARGE SCALE GENOMIC DNA]</scope>
    <source>
        <strain evidence="4">IBRC-M 10403</strain>
    </source>
</reference>
<sequence>MSDRRARLEENIRAFQEQAVKVAELRDKLADLRGQARNGDGAVEATVAPSGAVLDLRLGPGAMRYSHTQLQQEIMDTLRRATQQAAEALQATVEPVLGDRAAQFNEAFNAHSTVVGAGAAPSGGNRRAASMVEEDDDFDGFSLR</sequence>
<protein>
    <submittedName>
        <fullName evidence="3">YbaB/EbfC DNA-binding family protein</fullName>
    </submittedName>
</protein>
<name>A0A1G6P1S3_9PSEU</name>
<dbReference type="InterPro" id="IPR036894">
    <property type="entry name" value="YbaB-like_sf"/>
</dbReference>
<feature type="region of interest" description="Disordered" evidence="2">
    <location>
        <begin position="118"/>
        <end position="144"/>
    </location>
</feature>
<dbReference type="EMBL" id="FMZZ01000004">
    <property type="protein sequence ID" value="SDC73446.1"/>
    <property type="molecule type" value="Genomic_DNA"/>
</dbReference>
<dbReference type="Gene3D" id="3.30.1310.10">
    <property type="entry name" value="Nucleoid-associated protein YbaB-like domain"/>
    <property type="match status" value="1"/>
</dbReference>
<evidence type="ECO:0000256" key="1">
    <source>
        <dbReference type="SAM" id="Coils"/>
    </source>
</evidence>
<evidence type="ECO:0000313" key="3">
    <source>
        <dbReference type="EMBL" id="SDC73446.1"/>
    </source>
</evidence>
<dbReference type="RefSeq" id="WP_091449737.1">
    <property type="nucleotide sequence ID" value="NZ_FMZZ01000004.1"/>
</dbReference>
<accession>A0A1G6P1S3</accession>
<feature type="coiled-coil region" evidence="1">
    <location>
        <begin position="5"/>
        <end position="35"/>
    </location>
</feature>
<gene>
    <name evidence="3" type="ORF">SAMN05216174_10443</name>
</gene>
<dbReference type="OrthoDB" id="3692582at2"/>
<feature type="compositionally biased region" description="Acidic residues" evidence="2">
    <location>
        <begin position="132"/>
        <end position="144"/>
    </location>
</feature>
<dbReference type="Pfam" id="PF02575">
    <property type="entry name" value="YbaB_DNA_bd"/>
    <property type="match status" value="1"/>
</dbReference>
<dbReference type="AlphaFoldDB" id="A0A1G6P1S3"/>
<evidence type="ECO:0000256" key="2">
    <source>
        <dbReference type="SAM" id="MobiDB-lite"/>
    </source>
</evidence>
<keyword evidence="1" id="KW-0175">Coiled coil</keyword>
<keyword evidence="3" id="KW-0238">DNA-binding</keyword>
<dbReference type="GO" id="GO:0003677">
    <property type="term" value="F:DNA binding"/>
    <property type="evidence" value="ECO:0007669"/>
    <property type="project" value="UniProtKB-KW"/>
</dbReference>
<dbReference type="STRING" id="1271860.SAMN05216174_10443"/>
<proteinExistence type="predicted"/>